<dbReference type="EMBL" id="BDQV01001087">
    <property type="protein sequence ID" value="GAY69094.1"/>
    <property type="molecule type" value="Genomic_DNA"/>
</dbReference>
<evidence type="ECO:0000313" key="3">
    <source>
        <dbReference type="EMBL" id="GAY69094.1"/>
    </source>
</evidence>
<dbReference type="Gene3D" id="3.80.10.10">
    <property type="entry name" value="Ribonuclease Inhibitor"/>
    <property type="match status" value="1"/>
</dbReference>
<dbReference type="SUPFAM" id="SSF52058">
    <property type="entry name" value="L domain-like"/>
    <property type="match status" value="1"/>
</dbReference>
<evidence type="ECO:0000259" key="2">
    <source>
        <dbReference type="Pfam" id="PF00931"/>
    </source>
</evidence>
<evidence type="ECO:0000256" key="1">
    <source>
        <dbReference type="ARBA" id="ARBA00022821"/>
    </source>
</evidence>
<dbReference type="GO" id="GO:0043531">
    <property type="term" value="F:ADP binding"/>
    <property type="evidence" value="ECO:0007669"/>
    <property type="project" value="InterPro"/>
</dbReference>
<feature type="non-terminal residue" evidence="3">
    <location>
        <position position="1"/>
    </location>
</feature>
<accession>A0A2H5QWV3</accession>
<keyword evidence="1" id="KW-0611">Plant defense</keyword>
<evidence type="ECO:0000313" key="4">
    <source>
        <dbReference type="Proteomes" id="UP000236630"/>
    </source>
</evidence>
<dbReference type="AlphaFoldDB" id="A0A2H5QWV3"/>
<dbReference type="Gene3D" id="3.40.50.300">
    <property type="entry name" value="P-loop containing nucleotide triphosphate hydrolases"/>
    <property type="match status" value="1"/>
</dbReference>
<organism evidence="3 4">
    <name type="scientific">Citrus unshiu</name>
    <name type="common">Satsuma mandarin</name>
    <name type="synonym">Citrus nobilis var. unshiu</name>
    <dbReference type="NCBI Taxonomy" id="55188"/>
    <lineage>
        <taxon>Eukaryota</taxon>
        <taxon>Viridiplantae</taxon>
        <taxon>Streptophyta</taxon>
        <taxon>Embryophyta</taxon>
        <taxon>Tracheophyta</taxon>
        <taxon>Spermatophyta</taxon>
        <taxon>Magnoliopsida</taxon>
        <taxon>eudicotyledons</taxon>
        <taxon>Gunneridae</taxon>
        <taxon>Pentapetalae</taxon>
        <taxon>rosids</taxon>
        <taxon>malvids</taxon>
        <taxon>Sapindales</taxon>
        <taxon>Rutaceae</taxon>
        <taxon>Aurantioideae</taxon>
        <taxon>Citrus</taxon>
    </lineage>
</organism>
<feature type="domain" description="NB-ARC" evidence="2">
    <location>
        <begin position="21"/>
        <end position="188"/>
    </location>
</feature>
<dbReference type="Gene3D" id="1.10.8.430">
    <property type="entry name" value="Helical domain of apoptotic protease-activating factors"/>
    <property type="match status" value="1"/>
</dbReference>
<name>A0A2H5QWV3_CITUN</name>
<dbReference type="SUPFAM" id="SSF52540">
    <property type="entry name" value="P-loop containing nucleoside triphosphate hydrolases"/>
    <property type="match status" value="1"/>
</dbReference>
<protein>
    <recommendedName>
        <fullName evidence="2">NB-ARC domain-containing protein</fullName>
    </recommendedName>
</protein>
<comment type="caution">
    <text evidence="3">The sequence shown here is derived from an EMBL/GenBank/DDBJ whole genome shotgun (WGS) entry which is preliminary data.</text>
</comment>
<reference evidence="3 4" key="1">
    <citation type="journal article" date="2017" name="Front. Genet.">
        <title>Draft sequencing of the heterozygous diploid genome of Satsuma (Citrus unshiu Marc.) using a hybrid assembly approach.</title>
        <authorList>
            <person name="Shimizu T."/>
            <person name="Tanizawa Y."/>
            <person name="Mochizuki T."/>
            <person name="Nagasaki H."/>
            <person name="Yoshioka T."/>
            <person name="Toyoda A."/>
            <person name="Fujiyama A."/>
            <person name="Kaminuma E."/>
            <person name="Nakamura Y."/>
        </authorList>
    </citation>
    <scope>NUCLEOTIDE SEQUENCE [LARGE SCALE GENOMIC DNA]</scope>
    <source>
        <strain evidence="4">cv. Miyagawa wase</strain>
    </source>
</reference>
<dbReference type="PANTHER" id="PTHR36766:SF45">
    <property type="entry name" value="NB-ARC DOMAIN-CONTAINING PROTEIN"/>
    <property type="match status" value="1"/>
</dbReference>
<dbReference type="InterPro" id="IPR002182">
    <property type="entry name" value="NB-ARC"/>
</dbReference>
<dbReference type="GO" id="GO:0006952">
    <property type="term" value="P:defense response"/>
    <property type="evidence" value="ECO:0007669"/>
    <property type="project" value="UniProtKB-KW"/>
</dbReference>
<gene>
    <name evidence="3" type="ORF">CUMW_269360</name>
</gene>
<sequence>RVRTTSLVDEGEICGRIDEKNELLSKLLGESSEQQKGLRIISLFGLGGIGKTTLAQLAFNNEGVKRKFDIVIWVCISDAFEEIRIAKAILEVLDKSASSLGEFQSLMQQIQESIRGKKFFLVLDDVWDGDYKKWDPFFSCLKNGHHESKILITTRDRSVALQMGSIDIISVKELGEGECWSLFKQVAFLGRSFEDCEKLEPIGRKIACKCKGLPLAAKVIGNLLRSKRTVSEWQRILDSEMWKVEEIGKGLLPPLLLSYNDLPSSSMRHIHSEYISFRFPRLRALLIYDVSNLSLDSSIRLELFSKLACFSALDMRRLSFGEINLIEEIAENVGKLIHLKHLNLSDLDIKELPETSCGLYNLHKLDIRGFRSL</sequence>
<dbReference type="FunFam" id="3.40.50.300:FF:001091">
    <property type="entry name" value="Probable disease resistance protein At1g61300"/>
    <property type="match status" value="1"/>
</dbReference>
<dbReference type="PRINTS" id="PR00364">
    <property type="entry name" value="DISEASERSIST"/>
</dbReference>
<dbReference type="InterPro" id="IPR027417">
    <property type="entry name" value="P-loop_NTPase"/>
</dbReference>
<keyword evidence="4" id="KW-1185">Reference proteome</keyword>
<dbReference type="InterPro" id="IPR042197">
    <property type="entry name" value="Apaf_helical"/>
</dbReference>
<dbReference type="PANTHER" id="PTHR36766">
    <property type="entry name" value="PLANT BROAD-SPECTRUM MILDEW RESISTANCE PROTEIN RPW8"/>
    <property type="match status" value="1"/>
</dbReference>
<proteinExistence type="predicted"/>
<dbReference type="Proteomes" id="UP000236630">
    <property type="component" value="Unassembled WGS sequence"/>
</dbReference>
<dbReference type="Pfam" id="PF00931">
    <property type="entry name" value="NB-ARC"/>
    <property type="match status" value="1"/>
</dbReference>
<feature type="non-terminal residue" evidence="3">
    <location>
        <position position="373"/>
    </location>
</feature>
<dbReference type="InterPro" id="IPR032675">
    <property type="entry name" value="LRR_dom_sf"/>
</dbReference>